<keyword evidence="2" id="KW-0560">Oxidoreductase</keyword>
<dbReference type="AlphaFoldDB" id="A2STQ9"/>
<sequence length="153" mass="17060">MVDIPDFDSVAKAHGHICPGIALGYKMAVIAAEWAGSETHITVLSHTTRCPLDALRYTFDLKNHPERLVIENTNTGSYVLEKTDGSKLFIDELPDTKLTSSELHLLKGKEAANTATPEEKDRLTVIRQEMVRIMQETPNEKLFTVRAVDAKKV</sequence>
<gene>
    <name evidence="2" type="ordered locus">Mlab_1551</name>
</gene>
<name>A2STQ9_METLZ</name>
<dbReference type="GO" id="GO:0016491">
    <property type="term" value="F:oxidoreductase activity"/>
    <property type="evidence" value="ECO:0007669"/>
    <property type="project" value="UniProtKB-KW"/>
</dbReference>
<dbReference type="EC" id="1.2.99.5" evidence="2"/>
<dbReference type="STRING" id="410358.Mlab_1551"/>
<evidence type="ECO:0000313" key="2">
    <source>
        <dbReference type="EMBL" id="ABN07715.1"/>
    </source>
</evidence>
<keyword evidence="3" id="KW-1185">Reference proteome</keyword>
<protein>
    <submittedName>
        <fullName evidence="2">Formylmethanofuran dehydrogenase subunit E-like protein</fullName>
        <ecNumber evidence="2">1.2.99.5</ecNumber>
    </submittedName>
</protein>
<dbReference type="KEGG" id="mla:Mlab_1551"/>
<feature type="domain" description="Formylmethanofuran dehydrogenase subunit E" evidence="1">
    <location>
        <begin position="14"/>
        <end position="144"/>
    </location>
</feature>
<dbReference type="SUPFAM" id="SSF143555">
    <property type="entry name" value="FwdE-like"/>
    <property type="match status" value="1"/>
</dbReference>
<proteinExistence type="predicted"/>
<dbReference type="InterPro" id="IPR003814">
    <property type="entry name" value="FmdEsu_dom"/>
</dbReference>
<dbReference type="Proteomes" id="UP000000365">
    <property type="component" value="Chromosome"/>
</dbReference>
<dbReference type="GeneID" id="4794975"/>
<evidence type="ECO:0000259" key="1">
    <source>
        <dbReference type="Pfam" id="PF02663"/>
    </source>
</evidence>
<dbReference type="OrthoDB" id="31120at2157"/>
<organism evidence="2 3">
    <name type="scientific">Methanocorpusculum labreanum (strain ATCC 43576 / DSM 4855 / Z)</name>
    <dbReference type="NCBI Taxonomy" id="410358"/>
    <lineage>
        <taxon>Archaea</taxon>
        <taxon>Methanobacteriati</taxon>
        <taxon>Methanobacteriota</taxon>
        <taxon>Stenosarchaea group</taxon>
        <taxon>Methanomicrobia</taxon>
        <taxon>Methanomicrobiales</taxon>
        <taxon>Methanocorpusculaceae</taxon>
        <taxon>Methanocorpusculum</taxon>
    </lineage>
</organism>
<dbReference type="eggNOG" id="arCOG00762">
    <property type="taxonomic scope" value="Archaea"/>
</dbReference>
<evidence type="ECO:0000313" key="3">
    <source>
        <dbReference type="Proteomes" id="UP000000365"/>
    </source>
</evidence>
<accession>A2STQ9</accession>
<dbReference type="EMBL" id="CP000559">
    <property type="protein sequence ID" value="ABN07715.1"/>
    <property type="molecule type" value="Genomic_DNA"/>
</dbReference>
<dbReference type="Gene3D" id="3.30.1330.130">
    <property type="match status" value="1"/>
</dbReference>
<dbReference type="HOGENOM" id="CLU_087508_0_0_2"/>
<dbReference type="Pfam" id="PF02663">
    <property type="entry name" value="FmdE"/>
    <property type="match status" value="1"/>
</dbReference>
<dbReference type="RefSeq" id="WP_011833918.1">
    <property type="nucleotide sequence ID" value="NC_008942.1"/>
</dbReference>
<reference evidence="2 3" key="1">
    <citation type="journal article" date="2009" name="Stand. Genomic Sci.">
        <title>Complete genome sequence of Methanocorpusculum labreanum type strain Z.</title>
        <authorList>
            <person name="Anderson I.J."/>
            <person name="Sieprawska-Lupa M."/>
            <person name="Goltsman E."/>
            <person name="Lapidus A."/>
            <person name="Copeland A."/>
            <person name="Glavina Del Rio T."/>
            <person name="Tice H."/>
            <person name="Dalin E."/>
            <person name="Barry K."/>
            <person name="Pitluck S."/>
            <person name="Hauser L."/>
            <person name="Land M."/>
            <person name="Lucas S."/>
            <person name="Richardson P."/>
            <person name="Whitman W.B."/>
            <person name="Kyrpides N.C."/>
        </authorList>
    </citation>
    <scope>NUCLEOTIDE SEQUENCE [LARGE SCALE GENOMIC DNA]</scope>
    <source>
        <strain evidence="3">ATCC 43576 / DSM 4855 / Z</strain>
    </source>
</reference>